<accession>A0ABS7G9H7</accession>
<evidence type="ECO:0000313" key="2">
    <source>
        <dbReference type="Proteomes" id="UP000812961"/>
    </source>
</evidence>
<keyword evidence="2" id="KW-1185">Reference proteome</keyword>
<evidence type="ECO:0000313" key="1">
    <source>
        <dbReference type="EMBL" id="MBW8684310.1"/>
    </source>
</evidence>
<dbReference type="Proteomes" id="UP000812961">
    <property type="component" value="Unassembled WGS sequence"/>
</dbReference>
<dbReference type="EMBL" id="JAICCF010000001">
    <property type="protein sequence ID" value="MBW8684310.1"/>
    <property type="molecule type" value="Genomic_DNA"/>
</dbReference>
<proteinExistence type="predicted"/>
<sequence length="100" mass="11462">MTLSAFLESLSQATPPAGISPYLASLWWEGKGNWQKAHDIIEHLDGDIAAWVHAYLHRKEGDRGNARYWYSRANRTMPEVSLEQEWKDMVTVLSGRQEGF</sequence>
<reference evidence="1 2" key="1">
    <citation type="submission" date="2021-08" db="EMBL/GenBank/DDBJ databases">
        <title>The genome sequence of Chitinophaga sp. B61.</title>
        <authorList>
            <person name="Zhang X."/>
        </authorList>
    </citation>
    <scope>NUCLEOTIDE SEQUENCE [LARGE SCALE GENOMIC DNA]</scope>
    <source>
        <strain evidence="1 2">B61</strain>
    </source>
</reference>
<gene>
    <name evidence="1" type="ORF">K1Y79_08195</name>
</gene>
<protein>
    <submittedName>
        <fullName evidence="1">Uncharacterized protein</fullName>
    </submittedName>
</protein>
<comment type="caution">
    <text evidence="1">The sequence shown here is derived from an EMBL/GenBank/DDBJ whole genome shotgun (WGS) entry which is preliminary data.</text>
</comment>
<organism evidence="1 2">
    <name type="scientific">Chitinophaga rhizophila</name>
    <dbReference type="NCBI Taxonomy" id="2866212"/>
    <lineage>
        <taxon>Bacteria</taxon>
        <taxon>Pseudomonadati</taxon>
        <taxon>Bacteroidota</taxon>
        <taxon>Chitinophagia</taxon>
        <taxon>Chitinophagales</taxon>
        <taxon>Chitinophagaceae</taxon>
        <taxon>Chitinophaga</taxon>
    </lineage>
</organism>
<dbReference type="RefSeq" id="WP_220249489.1">
    <property type="nucleotide sequence ID" value="NZ_JAICCF010000001.1"/>
</dbReference>
<name>A0ABS7G9H7_9BACT</name>